<dbReference type="Proteomes" id="UP001212997">
    <property type="component" value="Unassembled WGS sequence"/>
</dbReference>
<keyword evidence="8" id="KW-1185">Reference proteome</keyword>
<name>A0AAD5V817_9APHY</name>
<dbReference type="Pfam" id="PF05182">
    <property type="entry name" value="Fip1"/>
    <property type="match status" value="1"/>
</dbReference>
<keyword evidence="3" id="KW-0507">mRNA processing</keyword>
<evidence type="ECO:0000313" key="7">
    <source>
        <dbReference type="EMBL" id="KAJ3484511.1"/>
    </source>
</evidence>
<dbReference type="InterPro" id="IPR051187">
    <property type="entry name" value="Pre-mRNA_3'-end_processing_reg"/>
</dbReference>
<feature type="compositionally biased region" description="Pro residues" evidence="5">
    <location>
        <begin position="197"/>
        <end position="208"/>
    </location>
</feature>
<comment type="subcellular location">
    <subcellularLocation>
        <location evidence="1">Nucleus</location>
    </subcellularLocation>
</comment>
<dbReference type="InterPro" id="IPR007854">
    <property type="entry name" value="Fip1_dom"/>
</dbReference>
<evidence type="ECO:0000256" key="3">
    <source>
        <dbReference type="ARBA" id="ARBA00022664"/>
    </source>
</evidence>
<organism evidence="7 8">
    <name type="scientific">Meripilus lineatus</name>
    <dbReference type="NCBI Taxonomy" id="2056292"/>
    <lineage>
        <taxon>Eukaryota</taxon>
        <taxon>Fungi</taxon>
        <taxon>Dikarya</taxon>
        <taxon>Basidiomycota</taxon>
        <taxon>Agaricomycotina</taxon>
        <taxon>Agaricomycetes</taxon>
        <taxon>Polyporales</taxon>
        <taxon>Meripilaceae</taxon>
        <taxon>Meripilus</taxon>
    </lineage>
</organism>
<evidence type="ECO:0000313" key="8">
    <source>
        <dbReference type="Proteomes" id="UP001212997"/>
    </source>
</evidence>
<feature type="compositionally biased region" description="Pro residues" evidence="5">
    <location>
        <begin position="511"/>
        <end position="523"/>
    </location>
</feature>
<accession>A0AAD5V817</accession>
<reference evidence="7" key="1">
    <citation type="submission" date="2022-07" db="EMBL/GenBank/DDBJ databases">
        <title>Genome Sequence of Physisporinus lineatus.</title>
        <authorList>
            <person name="Buettner E."/>
        </authorList>
    </citation>
    <scope>NUCLEOTIDE SEQUENCE</scope>
    <source>
        <strain evidence="7">VT162</strain>
    </source>
</reference>
<feature type="compositionally biased region" description="Basic and acidic residues" evidence="5">
    <location>
        <begin position="553"/>
        <end position="564"/>
    </location>
</feature>
<evidence type="ECO:0000256" key="2">
    <source>
        <dbReference type="ARBA" id="ARBA00007459"/>
    </source>
</evidence>
<dbReference type="PANTHER" id="PTHR13484">
    <property type="entry name" value="FIP1-LIKE 1 PROTEIN"/>
    <property type="match status" value="1"/>
</dbReference>
<feature type="domain" description="Pre-mRNA polyadenylation factor Fip1" evidence="6">
    <location>
        <begin position="226"/>
        <end position="266"/>
    </location>
</feature>
<feature type="compositionally biased region" description="Low complexity" evidence="5">
    <location>
        <begin position="499"/>
        <end position="510"/>
    </location>
</feature>
<protein>
    <recommendedName>
        <fullName evidence="6">Pre-mRNA polyadenylation factor Fip1 domain-containing protein</fullName>
    </recommendedName>
</protein>
<feature type="compositionally biased region" description="Polar residues" evidence="5">
    <location>
        <begin position="157"/>
        <end position="176"/>
    </location>
</feature>
<proteinExistence type="inferred from homology"/>
<comment type="caution">
    <text evidence="7">The sequence shown here is derived from an EMBL/GenBank/DDBJ whole genome shotgun (WGS) entry which is preliminary data.</text>
</comment>
<dbReference type="GO" id="GO:0005847">
    <property type="term" value="C:mRNA cleavage and polyadenylation specificity factor complex"/>
    <property type="evidence" value="ECO:0007669"/>
    <property type="project" value="TreeGrafter"/>
</dbReference>
<feature type="region of interest" description="Disordered" evidence="5">
    <location>
        <begin position="126"/>
        <end position="218"/>
    </location>
</feature>
<dbReference type="AlphaFoldDB" id="A0AAD5V817"/>
<dbReference type="EMBL" id="JANAWD010000186">
    <property type="protein sequence ID" value="KAJ3484511.1"/>
    <property type="molecule type" value="Genomic_DNA"/>
</dbReference>
<keyword evidence="4" id="KW-0539">Nucleus</keyword>
<comment type="similarity">
    <text evidence="2">Belongs to the FIP1 family.</text>
</comment>
<evidence type="ECO:0000256" key="4">
    <source>
        <dbReference type="ARBA" id="ARBA00023242"/>
    </source>
</evidence>
<sequence>MDMDDDDFFLYGEPKAGAAVVEKPDVPLSVPQPLPVEKTQDVVESLEASIPGVTGGTPEVEAEVQAPPKEEVQQQDEEPEVQVEVGDEEEEEEEEEGEEEEDSESDIEIIMEPAVRSLDLRLNKLLAAPPPQPQPSLTTEYTPRERGGVTKLPTAPQLPSTPTPSTAHAQPASDSRPQPDGFNANSNAPADSGPDPSTLPPATAPPSHPKIDPTIPGTLEGRSVLEVDLNALAEKPWRRPGSDLSDWFNYGFDEMTWESYCYRRRDIGEVAAILKANILSFAGVPEEQLAALPPEIRTMVLAGATAMMQGGPGAGGMIPPGAGMNMNGNAMMNPMMGMNPMMNPMMHDMGVVGMNGEMGPMGPGMPMGPTGGPGQGMGGGMMPDGPPANMGGGLSGGVGMSTVQGPQGNVQGPPEPGQMGGDGFVGGQGQGMMGMGMGGGDYGMPVQEPNMSQQMYPGMESNNAPVPTPNPPRVPSGGGMSYRGRGMQMQGQMGGLRGRGNPYPGRGRPLPIRPSSPLPPNVPTGPRNKLKYKDIDGSAPAVDGLDYGGGGKEVSRHTPDDDRSARKRRGSPGMDDPRGTKRR</sequence>
<feature type="region of interest" description="Disordered" evidence="5">
    <location>
        <begin position="24"/>
        <end position="114"/>
    </location>
</feature>
<dbReference type="PANTHER" id="PTHR13484:SF0">
    <property type="entry name" value="PRE-MRNA 3'-END-PROCESSING FACTOR FIP1"/>
    <property type="match status" value="1"/>
</dbReference>
<gene>
    <name evidence="7" type="ORF">NLI96_g5596</name>
</gene>
<feature type="compositionally biased region" description="Acidic residues" evidence="5">
    <location>
        <begin position="73"/>
        <end position="109"/>
    </location>
</feature>
<evidence type="ECO:0000259" key="6">
    <source>
        <dbReference type="Pfam" id="PF05182"/>
    </source>
</evidence>
<evidence type="ECO:0000256" key="5">
    <source>
        <dbReference type="SAM" id="MobiDB-lite"/>
    </source>
</evidence>
<dbReference type="GO" id="GO:0006397">
    <property type="term" value="P:mRNA processing"/>
    <property type="evidence" value="ECO:0007669"/>
    <property type="project" value="UniProtKB-KW"/>
</dbReference>
<feature type="region of interest" description="Disordered" evidence="5">
    <location>
        <begin position="489"/>
        <end position="583"/>
    </location>
</feature>
<evidence type="ECO:0000256" key="1">
    <source>
        <dbReference type="ARBA" id="ARBA00004123"/>
    </source>
</evidence>